<dbReference type="InterPro" id="IPR050339">
    <property type="entry name" value="CC_SR_Kinase"/>
</dbReference>
<keyword evidence="2 5" id="KW-0547">Nucleotide-binding</keyword>
<organism evidence="8 9">
    <name type="scientific">Pristionchus entomophagus</name>
    <dbReference type="NCBI Taxonomy" id="358040"/>
    <lineage>
        <taxon>Eukaryota</taxon>
        <taxon>Metazoa</taxon>
        <taxon>Ecdysozoa</taxon>
        <taxon>Nematoda</taxon>
        <taxon>Chromadorea</taxon>
        <taxon>Rhabditida</taxon>
        <taxon>Rhabditina</taxon>
        <taxon>Diplogasteromorpha</taxon>
        <taxon>Diplogasteroidea</taxon>
        <taxon>Neodiplogasteridae</taxon>
        <taxon>Pristionchus</taxon>
    </lineage>
</organism>
<feature type="binding site" evidence="5">
    <location>
        <position position="131"/>
    </location>
    <ligand>
        <name>ATP</name>
        <dbReference type="ChEBI" id="CHEBI:30616"/>
    </ligand>
</feature>
<dbReference type="InterPro" id="IPR011009">
    <property type="entry name" value="Kinase-like_dom_sf"/>
</dbReference>
<feature type="non-terminal residue" evidence="8">
    <location>
        <position position="1"/>
    </location>
</feature>
<dbReference type="GO" id="GO:0005634">
    <property type="term" value="C:nucleus"/>
    <property type="evidence" value="ECO:0007669"/>
    <property type="project" value="TreeGrafter"/>
</dbReference>
<evidence type="ECO:0000256" key="4">
    <source>
        <dbReference type="ARBA" id="ARBA00022840"/>
    </source>
</evidence>
<evidence type="ECO:0000256" key="5">
    <source>
        <dbReference type="PROSITE-ProRule" id="PRU10141"/>
    </source>
</evidence>
<dbReference type="PANTHER" id="PTHR11042:SF91">
    <property type="entry name" value="EUKARYOTIC TRANSLATION INITIATION FACTOR 2-ALPHA KINASE"/>
    <property type="match status" value="1"/>
</dbReference>
<evidence type="ECO:0000313" key="8">
    <source>
        <dbReference type="EMBL" id="GMS86653.1"/>
    </source>
</evidence>
<dbReference type="PROSITE" id="PS00107">
    <property type="entry name" value="PROTEIN_KINASE_ATP"/>
    <property type="match status" value="1"/>
</dbReference>
<dbReference type="GO" id="GO:0005737">
    <property type="term" value="C:cytoplasm"/>
    <property type="evidence" value="ECO:0007669"/>
    <property type="project" value="TreeGrafter"/>
</dbReference>
<comment type="caution">
    <text evidence="8">The sequence shown here is derived from an EMBL/GenBank/DDBJ whole genome shotgun (WGS) entry which is preliminary data.</text>
</comment>
<keyword evidence="3" id="KW-0418">Kinase</keyword>
<keyword evidence="4 5" id="KW-0067">ATP-binding</keyword>
<dbReference type="GO" id="GO:0005524">
    <property type="term" value="F:ATP binding"/>
    <property type="evidence" value="ECO:0007669"/>
    <property type="project" value="UniProtKB-UniRule"/>
</dbReference>
<dbReference type="InterPro" id="IPR000719">
    <property type="entry name" value="Prot_kinase_dom"/>
</dbReference>
<feature type="region of interest" description="Disordered" evidence="6">
    <location>
        <begin position="23"/>
        <end position="49"/>
    </location>
</feature>
<evidence type="ECO:0000256" key="1">
    <source>
        <dbReference type="ARBA" id="ARBA00022679"/>
    </source>
</evidence>
<feature type="non-terminal residue" evidence="8">
    <location>
        <position position="207"/>
    </location>
</feature>
<dbReference type="PANTHER" id="PTHR11042">
    <property type="entry name" value="EUKARYOTIC TRANSLATION INITIATION FACTOR 2-ALPHA KINASE EIF2-ALPHA KINASE -RELATED"/>
    <property type="match status" value="1"/>
</dbReference>
<evidence type="ECO:0000256" key="6">
    <source>
        <dbReference type="SAM" id="MobiDB-lite"/>
    </source>
</evidence>
<evidence type="ECO:0000313" key="9">
    <source>
        <dbReference type="Proteomes" id="UP001432027"/>
    </source>
</evidence>
<accession>A0AAV5T1F6</accession>
<protein>
    <recommendedName>
        <fullName evidence="7">Protein kinase domain-containing protein</fullName>
    </recommendedName>
</protein>
<proteinExistence type="predicted"/>
<dbReference type="InterPro" id="IPR017441">
    <property type="entry name" value="Protein_kinase_ATP_BS"/>
</dbReference>
<dbReference type="SUPFAM" id="SSF56112">
    <property type="entry name" value="Protein kinase-like (PK-like)"/>
    <property type="match status" value="1"/>
</dbReference>
<reference evidence="8" key="1">
    <citation type="submission" date="2023-10" db="EMBL/GenBank/DDBJ databases">
        <title>Genome assembly of Pristionchus species.</title>
        <authorList>
            <person name="Yoshida K."/>
            <person name="Sommer R.J."/>
        </authorList>
    </citation>
    <scope>NUCLEOTIDE SEQUENCE</scope>
    <source>
        <strain evidence="8">RS0144</strain>
    </source>
</reference>
<dbReference type="Gene3D" id="3.30.200.20">
    <property type="entry name" value="Phosphorylase Kinase, domain 1"/>
    <property type="match status" value="1"/>
</dbReference>
<feature type="domain" description="Protein kinase" evidence="7">
    <location>
        <begin position="102"/>
        <end position="207"/>
    </location>
</feature>
<dbReference type="GO" id="GO:0004694">
    <property type="term" value="F:eukaryotic translation initiation factor 2alpha kinase activity"/>
    <property type="evidence" value="ECO:0007669"/>
    <property type="project" value="TreeGrafter"/>
</dbReference>
<feature type="compositionally biased region" description="Basic and acidic residues" evidence="6">
    <location>
        <begin position="29"/>
        <end position="41"/>
    </location>
</feature>
<gene>
    <name evidence="8" type="ORF">PENTCL1PPCAC_8828</name>
</gene>
<name>A0AAV5T1F6_9BILA</name>
<dbReference type="EMBL" id="BTSX01000002">
    <property type="protein sequence ID" value="GMS86653.1"/>
    <property type="molecule type" value="Genomic_DNA"/>
</dbReference>
<keyword evidence="1" id="KW-0808">Transferase</keyword>
<evidence type="ECO:0000256" key="3">
    <source>
        <dbReference type="ARBA" id="ARBA00022777"/>
    </source>
</evidence>
<evidence type="ECO:0000256" key="2">
    <source>
        <dbReference type="ARBA" id="ARBA00022741"/>
    </source>
</evidence>
<sequence>DQSLDSKLTTIIMMIGDADNDAVRSYSSESDHSGNTIDEKVKRKRRRQTDKRDALKLENLNNDREIRRIIKEKYDKQKSVDALEAELRKTYVKYSSRFNDEYKFIRILGYGCSGFVFEVKSRLDKKRYAVKRIAFEPRDYEKVLKETKALAKLDDDTNHVIRYYDPWIEKPPKRWKDYADSMIIKKLESREKRSMEKKTEPSKVKRC</sequence>
<evidence type="ECO:0000259" key="7">
    <source>
        <dbReference type="PROSITE" id="PS50011"/>
    </source>
</evidence>
<dbReference type="AlphaFoldDB" id="A0AAV5T1F6"/>
<dbReference type="PROSITE" id="PS50011">
    <property type="entry name" value="PROTEIN_KINASE_DOM"/>
    <property type="match status" value="1"/>
</dbReference>
<keyword evidence="9" id="KW-1185">Reference proteome</keyword>
<dbReference type="Proteomes" id="UP001432027">
    <property type="component" value="Unassembled WGS sequence"/>
</dbReference>